<dbReference type="Pfam" id="PF01535">
    <property type="entry name" value="PPR"/>
    <property type="match status" value="2"/>
</dbReference>
<evidence type="ECO:0000256" key="3">
    <source>
        <dbReference type="PROSITE-ProRule" id="PRU00708"/>
    </source>
</evidence>
<feature type="repeat" description="PPR" evidence="3">
    <location>
        <begin position="223"/>
        <end position="257"/>
    </location>
</feature>
<dbReference type="InterPro" id="IPR011990">
    <property type="entry name" value="TPR-like_helical_dom_sf"/>
</dbReference>
<dbReference type="Proteomes" id="UP000655225">
    <property type="component" value="Unassembled WGS sequence"/>
</dbReference>
<dbReference type="EMBL" id="JABCRI010000003">
    <property type="protein sequence ID" value="KAF8409820.1"/>
    <property type="molecule type" value="Genomic_DNA"/>
</dbReference>
<dbReference type="AlphaFoldDB" id="A0A834ZLY7"/>
<evidence type="ECO:0000256" key="1">
    <source>
        <dbReference type="ARBA" id="ARBA00006643"/>
    </source>
</evidence>
<dbReference type="PROSITE" id="PS51375">
    <property type="entry name" value="PPR"/>
    <property type="match status" value="5"/>
</dbReference>
<dbReference type="PANTHER" id="PTHR47926">
    <property type="entry name" value="PENTATRICOPEPTIDE REPEAT-CONTAINING PROTEIN"/>
    <property type="match status" value="1"/>
</dbReference>
<dbReference type="OrthoDB" id="1215332at2759"/>
<evidence type="ECO:0000256" key="2">
    <source>
        <dbReference type="ARBA" id="ARBA00022737"/>
    </source>
</evidence>
<accession>A0A834ZLY7</accession>
<dbReference type="Pfam" id="PF20431">
    <property type="entry name" value="E_motif"/>
    <property type="match status" value="1"/>
</dbReference>
<sequence>MPPSHSRPKVNELSLLGKPTVVKNPARIPAAIRTCRNLREVGQLHAQFVISGFIIDGHRTAGKLIESYVSMSHISNALSVFHSIHSPDAFAYNTIIRGLTQANFPYDSLLLYQQMLLRGLIPDNYTYTFVLKACSHLNSLFEGQQVHSRIIKAGISPDTHLHSSLIHMYATNSNSDCLGCAQRILSDFSVQNTVIINSMISGYLRHGHVKIAREMFDGMVAKDAASWSTMVSGYTKNGMYVEAFVVFREMMMSHIPPNESTLVSALSACAQLGALDQGRWIHAFVDRKIGTGITTLTLATSLVDMYAKCGSINCGFQVFEKMPQRDVVTWGVIISGFAMHGQASKCFRLFDEMLATGIRPNAVIFVAILSACSHAGYVEAGRLYFNQMVQDFGIRPSIEHYGCMVDILGRAGHLAEAEELIVSMPEEPNSIIWGALLGACRTHNDPRRGERAFRRLIELEPMSGDRYKLASHIFTAAGEKEDAIKMRRLIKEKELETTCGSSFIVVDGVVHEFMVGDTGHSEARDIYMMLEEIKRRLKMAGFVARRDQVLLDIEEEEKEEALSRHSERLAIAYGLLSTKAKTLIRVIKNLRVCRDCHSAIKLISKEFDREIIVRDKNRFHVFKGGECSCMDYW</sequence>
<dbReference type="NCBIfam" id="TIGR00756">
    <property type="entry name" value="PPR"/>
    <property type="match status" value="5"/>
</dbReference>
<name>A0A834ZLY7_TETSI</name>
<dbReference type="InterPro" id="IPR032867">
    <property type="entry name" value="DYW_dom"/>
</dbReference>
<feature type="repeat" description="PPR" evidence="3">
    <location>
        <begin position="88"/>
        <end position="122"/>
    </location>
</feature>
<dbReference type="FunFam" id="1.25.40.10:FF:000348">
    <property type="entry name" value="Pentatricopeptide repeat-containing protein chloroplastic"/>
    <property type="match status" value="1"/>
</dbReference>
<reference evidence="5 6" key="1">
    <citation type="submission" date="2020-04" db="EMBL/GenBank/DDBJ databases">
        <title>Plant Genome Project.</title>
        <authorList>
            <person name="Zhang R.-G."/>
        </authorList>
    </citation>
    <scope>NUCLEOTIDE SEQUENCE [LARGE SCALE GENOMIC DNA]</scope>
    <source>
        <strain evidence="5">YNK0</strain>
        <tissue evidence="5">Leaf</tissue>
    </source>
</reference>
<feature type="repeat" description="PPR" evidence="3">
    <location>
        <begin position="326"/>
        <end position="360"/>
    </location>
</feature>
<evidence type="ECO:0000259" key="4">
    <source>
        <dbReference type="Pfam" id="PF14432"/>
    </source>
</evidence>
<dbReference type="Pfam" id="PF13041">
    <property type="entry name" value="PPR_2"/>
    <property type="match status" value="3"/>
</dbReference>
<feature type="domain" description="DYW" evidence="4">
    <location>
        <begin position="541"/>
        <end position="633"/>
    </location>
</feature>
<dbReference type="GO" id="GO:0003729">
    <property type="term" value="F:mRNA binding"/>
    <property type="evidence" value="ECO:0007669"/>
    <property type="project" value="UniProtKB-ARBA"/>
</dbReference>
<feature type="repeat" description="PPR" evidence="3">
    <location>
        <begin position="123"/>
        <end position="157"/>
    </location>
</feature>
<dbReference type="GO" id="GO:0008270">
    <property type="term" value="F:zinc ion binding"/>
    <property type="evidence" value="ECO:0007669"/>
    <property type="project" value="InterPro"/>
</dbReference>
<dbReference type="Pfam" id="PF14432">
    <property type="entry name" value="DYW_deaminase"/>
    <property type="match status" value="1"/>
</dbReference>
<dbReference type="InterPro" id="IPR002885">
    <property type="entry name" value="PPR_rpt"/>
</dbReference>
<dbReference type="InterPro" id="IPR046960">
    <property type="entry name" value="PPR_At4g14850-like_plant"/>
</dbReference>
<dbReference type="FunFam" id="1.25.40.10:FF:000690">
    <property type="entry name" value="Pentatricopeptide repeat-containing protein"/>
    <property type="match status" value="1"/>
</dbReference>
<comment type="caution">
    <text evidence="5">The sequence shown here is derived from an EMBL/GenBank/DDBJ whole genome shotgun (WGS) entry which is preliminary data.</text>
</comment>
<dbReference type="InterPro" id="IPR046848">
    <property type="entry name" value="E_motif"/>
</dbReference>
<comment type="similarity">
    <text evidence="1">Belongs to the PPR family. PCMP-H subfamily.</text>
</comment>
<dbReference type="PANTHER" id="PTHR47926:SF529">
    <property type="entry name" value="TETRATRICOPEPTIDE-LIKE HELICAL DOMAIN SUPERFAMILY"/>
    <property type="match status" value="1"/>
</dbReference>
<dbReference type="OMA" id="EVRQVHA"/>
<gene>
    <name evidence="5" type="ORF">HHK36_005899</name>
</gene>
<proteinExistence type="inferred from homology"/>
<evidence type="ECO:0000313" key="5">
    <source>
        <dbReference type="EMBL" id="KAF8409820.1"/>
    </source>
</evidence>
<feature type="repeat" description="PPR" evidence="3">
    <location>
        <begin position="192"/>
        <end position="222"/>
    </location>
</feature>
<keyword evidence="2" id="KW-0677">Repeat</keyword>
<organism evidence="5 6">
    <name type="scientific">Tetracentron sinense</name>
    <name type="common">Spur-leaf</name>
    <dbReference type="NCBI Taxonomy" id="13715"/>
    <lineage>
        <taxon>Eukaryota</taxon>
        <taxon>Viridiplantae</taxon>
        <taxon>Streptophyta</taxon>
        <taxon>Embryophyta</taxon>
        <taxon>Tracheophyta</taxon>
        <taxon>Spermatophyta</taxon>
        <taxon>Magnoliopsida</taxon>
        <taxon>Trochodendrales</taxon>
        <taxon>Trochodendraceae</taxon>
        <taxon>Tetracentron</taxon>
    </lineage>
</organism>
<dbReference type="GO" id="GO:0009451">
    <property type="term" value="P:RNA modification"/>
    <property type="evidence" value="ECO:0007669"/>
    <property type="project" value="InterPro"/>
</dbReference>
<keyword evidence="6" id="KW-1185">Reference proteome</keyword>
<protein>
    <recommendedName>
        <fullName evidence="4">DYW domain-containing protein</fullName>
    </recommendedName>
</protein>
<evidence type="ECO:0000313" key="6">
    <source>
        <dbReference type="Proteomes" id="UP000655225"/>
    </source>
</evidence>
<dbReference type="Gene3D" id="1.25.40.10">
    <property type="entry name" value="Tetratricopeptide repeat domain"/>
    <property type="match status" value="3"/>
</dbReference>